<dbReference type="InterPro" id="IPR023797">
    <property type="entry name" value="RNA3'_phos_cyclase_dom"/>
</dbReference>
<dbReference type="Gene3D" id="3.30.360.20">
    <property type="entry name" value="RNA 3'-terminal phosphate cyclase, insert domain"/>
    <property type="match status" value="1"/>
</dbReference>
<dbReference type="InterPro" id="IPR013792">
    <property type="entry name" value="RNA3'P_cycl/enolpyr_Trfase_a/b"/>
</dbReference>
<evidence type="ECO:0000313" key="3">
    <source>
        <dbReference type="Proteomes" id="UP000054321"/>
    </source>
</evidence>
<protein>
    <recommendedName>
        <fullName evidence="1">RNA 3'-terminal phosphate cyclase domain-containing protein</fullName>
    </recommendedName>
</protein>
<name>A0A0C3D9K8_OIDMZ</name>
<reference evidence="2 3" key="1">
    <citation type="submission" date="2014-04" db="EMBL/GenBank/DDBJ databases">
        <authorList>
            <consortium name="DOE Joint Genome Institute"/>
            <person name="Kuo A."/>
            <person name="Martino E."/>
            <person name="Perotto S."/>
            <person name="Kohler A."/>
            <person name="Nagy L.G."/>
            <person name="Floudas D."/>
            <person name="Copeland A."/>
            <person name="Barry K.W."/>
            <person name="Cichocki N."/>
            <person name="Veneault-Fourrey C."/>
            <person name="LaButti K."/>
            <person name="Lindquist E.A."/>
            <person name="Lipzen A."/>
            <person name="Lundell T."/>
            <person name="Morin E."/>
            <person name="Murat C."/>
            <person name="Sun H."/>
            <person name="Tunlid A."/>
            <person name="Henrissat B."/>
            <person name="Grigoriev I.V."/>
            <person name="Hibbett D.S."/>
            <person name="Martin F."/>
            <person name="Nordberg H.P."/>
            <person name="Cantor M.N."/>
            <person name="Hua S.X."/>
        </authorList>
    </citation>
    <scope>NUCLEOTIDE SEQUENCE [LARGE SCALE GENOMIC DNA]</scope>
    <source>
        <strain evidence="2 3">Zn</strain>
    </source>
</reference>
<evidence type="ECO:0000259" key="1">
    <source>
        <dbReference type="Pfam" id="PF01137"/>
    </source>
</evidence>
<dbReference type="OrthoDB" id="25029at2759"/>
<organism evidence="2 3">
    <name type="scientific">Oidiodendron maius (strain Zn)</name>
    <dbReference type="NCBI Taxonomy" id="913774"/>
    <lineage>
        <taxon>Eukaryota</taxon>
        <taxon>Fungi</taxon>
        <taxon>Dikarya</taxon>
        <taxon>Ascomycota</taxon>
        <taxon>Pezizomycotina</taxon>
        <taxon>Leotiomycetes</taxon>
        <taxon>Leotiomycetes incertae sedis</taxon>
        <taxon>Myxotrichaceae</taxon>
        <taxon>Oidiodendron</taxon>
    </lineage>
</organism>
<dbReference type="InParanoid" id="A0A0C3D9K8"/>
<dbReference type="Pfam" id="PF01137">
    <property type="entry name" value="RTC"/>
    <property type="match status" value="1"/>
</dbReference>
<dbReference type="EMBL" id="KN832870">
    <property type="protein sequence ID" value="KIN08024.1"/>
    <property type="molecule type" value="Genomic_DNA"/>
</dbReference>
<dbReference type="PANTHER" id="PTHR11096">
    <property type="entry name" value="RNA 3' TERMINAL PHOSPHATE CYCLASE"/>
    <property type="match status" value="1"/>
</dbReference>
<feature type="domain" description="RNA 3'-terminal phosphate cyclase" evidence="1">
    <location>
        <begin position="23"/>
        <end position="303"/>
    </location>
</feature>
<dbReference type="AlphaFoldDB" id="A0A0C3D9K8"/>
<dbReference type="STRING" id="913774.A0A0C3D9K8"/>
<dbReference type="SUPFAM" id="SSF55205">
    <property type="entry name" value="EPT/RTPC-like"/>
    <property type="match status" value="1"/>
</dbReference>
<proteinExistence type="predicted"/>
<evidence type="ECO:0000313" key="2">
    <source>
        <dbReference type="EMBL" id="KIN08024.1"/>
    </source>
</evidence>
<gene>
    <name evidence="2" type="ORF">OIDMADRAFT_99951</name>
</gene>
<sequence>MNPINPFAPQKLVELDGRVGEGGGLKAQHISSLQYLAEATAAELTGCSVGSSSFEFRPKLPPANLVNRNIKIKAESAASILLVFQSIFPFLLFAGDDNGSPITITIQGGTNVSFSLSFEYLDQVLLPALERFGIRVMRKLELRGWSHGSRELGSIKFQFVPLPVGQTLNAPDWPTERGTINEIVISIIVPKHVISTLRNTLLSKINLVFPGAESYFQVVEDSRHDARLYTLLVAHTSTGLRFGSDWLYDCKSKGKTPAELSTEIAQKVVRDLQIVLEKGGVVDEYLQDQLVIFQALADGRSSIPETSDALSSEKMRVDRTDEPFGGGSTHTTTARWAASNLLPRAKWFDNGRISEGVGWRTSQTIPFN</sequence>
<dbReference type="PANTHER" id="PTHR11096:SF0">
    <property type="entry name" value="RNA 3'-TERMINAL PHOSPHATE CYCLASE"/>
    <property type="match status" value="1"/>
</dbReference>
<reference evidence="3" key="2">
    <citation type="submission" date="2015-01" db="EMBL/GenBank/DDBJ databases">
        <title>Evolutionary Origins and Diversification of the Mycorrhizal Mutualists.</title>
        <authorList>
            <consortium name="DOE Joint Genome Institute"/>
            <consortium name="Mycorrhizal Genomics Consortium"/>
            <person name="Kohler A."/>
            <person name="Kuo A."/>
            <person name="Nagy L.G."/>
            <person name="Floudas D."/>
            <person name="Copeland A."/>
            <person name="Barry K.W."/>
            <person name="Cichocki N."/>
            <person name="Veneault-Fourrey C."/>
            <person name="LaButti K."/>
            <person name="Lindquist E.A."/>
            <person name="Lipzen A."/>
            <person name="Lundell T."/>
            <person name="Morin E."/>
            <person name="Murat C."/>
            <person name="Riley R."/>
            <person name="Ohm R."/>
            <person name="Sun H."/>
            <person name="Tunlid A."/>
            <person name="Henrissat B."/>
            <person name="Grigoriev I.V."/>
            <person name="Hibbett D.S."/>
            <person name="Martin F."/>
        </authorList>
    </citation>
    <scope>NUCLEOTIDE SEQUENCE [LARGE SCALE GENOMIC DNA]</scope>
    <source>
        <strain evidence="3">Zn</strain>
    </source>
</reference>
<keyword evidence="3" id="KW-1185">Reference proteome</keyword>
<dbReference type="InterPro" id="IPR037136">
    <property type="entry name" value="RNA3'_phos_cyclase_dom_sf"/>
</dbReference>
<accession>A0A0C3D9K8</accession>
<dbReference type="Proteomes" id="UP000054321">
    <property type="component" value="Unassembled WGS sequence"/>
</dbReference>
<dbReference type="GO" id="GO:0003963">
    <property type="term" value="F:RNA-3'-phosphate cyclase activity"/>
    <property type="evidence" value="ECO:0007669"/>
    <property type="project" value="TreeGrafter"/>
</dbReference>
<dbReference type="Gene3D" id="3.65.10.20">
    <property type="entry name" value="RNA 3'-terminal phosphate cyclase domain"/>
    <property type="match status" value="1"/>
</dbReference>
<dbReference type="GO" id="GO:0005634">
    <property type="term" value="C:nucleus"/>
    <property type="evidence" value="ECO:0007669"/>
    <property type="project" value="TreeGrafter"/>
</dbReference>
<dbReference type="InterPro" id="IPR036553">
    <property type="entry name" value="RPTC_insert"/>
</dbReference>
<dbReference type="GO" id="GO:0006396">
    <property type="term" value="P:RNA processing"/>
    <property type="evidence" value="ECO:0007669"/>
    <property type="project" value="InterPro"/>
</dbReference>
<dbReference type="InterPro" id="IPR000228">
    <property type="entry name" value="RNA3'_term_phos_cyc"/>
</dbReference>
<dbReference type="HOGENOM" id="CLU_027882_3_1_1"/>